<dbReference type="HOGENOM" id="CLU_040017_0_0_3"/>
<evidence type="ECO:0000259" key="2">
    <source>
        <dbReference type="Pfam" id="PF00881"/>
    </source>
</evidence>
<sequence length="519" mass="58149">MSNPQLSIAQHYHERTKYDPETIASKNKRLDWDNQPIPFKEYKLGTTIDLKPYLKEDPQAFAQEPGKSWWRLSRLLLCSYGLTAKMATMIGPPVYLRAAPSAGGLYPAEVYLISSGTSILAPGLYNYQCPSHSLVRFWDSEVWSGLQEACFQHPSLETTELAIITTAIFYRSAWRYEDRAYRRVFLDTGHLLGNIELAGALTGYRPSLIGGFVDQKVNDLLYLNPEQESAIAVVPLTDQFQEQSSPSQPTALPSATQFDYPELPDGELLAYLHQATQIEPTDKQEIESPPSGESESEKVGEDKYNFPFCTKISTTTSPIQWGSVTGEGYAPQALENTILKRRSTRAYTGAPLSLDELKLLLDFTYQPQHYSEQGFDSSPDYLDLSLIETFVAISGVAGLDEGCYYYAPKAQELRQIRFKNFRRELHFLCLGQELGRDASVVLFHTADLKKAVAKYGDRAYRYLHLDAGHLGQRLNLAAIYLTLGVSGIGGFFDQQVNEVLGIPPDEAVLYITTLGRPRS</sequence>
<dbReference type="PANTHER" id="PTHR42741:SF3">
    <property type="entry name" value="NITROREDUCTASE FAMILY PROTEIN"/>
    <property type="match status" value="1"/>
</dbReference>
<dbReference type="InterPro" id="IPR000415">
    <property type="entry name" value="Nitroreductase-like"/>
</dbReference>
<dbReference type="InterPro" id="IPR029479">
    <property type="entry name" value="Nitroreductase"/>
</dbReference>
<organism evidence="3 4">
    <name type="scientific">Coleofasciculus chthonoplastes PCC 7420</name>
    <dbReference type="NCBI Taxonomy" id="118168"/>
    <lineage>
        <taxon>Bacteria</taxon>
        <taxon>Bacillati</taxon>
        <taxon>Cyanobacteriota</taxon>
        <taxon>Cyanophyceae</taxon>
        <taxon>Coleofasciculales</taxon>
        <taxon>Coleofasciculaceae</taxon>
        <taxon>Coleofasciculus</taxon>
    </lineage>
</organism>
<protein>
    <recommendedName>
        <fullName evidence="2">Nitroreductase domain-containing protein</fullName>
    </recommendedName>
</protein>
<feature type="domain" description="Nitroreductase" evidence="2">
    <location>
        <begin position="97"/>
        <end position="232"/>
    </location>
</feature>
<evidence type="ECO:0000313" key="4">
    <source>
        <dbReference type="Proteomes" id="UP000003835"/>
    </source>
</evidence>
<dbReference type="EMBL" id="DS989841">
    <property type="protein sequence ID" value="EDX78689.1"/>
    <property type="molecule type" value="Genomic_DNA"/>
</dbReference>
<reference evidence="3 4" key="1">
    <citation type="submission" date="2008-07" db="EMBL/GenBank/DDBJ databases">
        <authorList>
            <person name="Tandeau de Marsac N."/>
            <person name="Ferriera S."/>
            <person name="Johnson J."/>
            <person name="Kravitz S."/>
            <person name="Beeson K."/>
            <person name="Sutton G."/>
            <person name="Rogers Y.-H."/>
            <person name="Friedman R."/>
            <person name="Frazier M."/>
            <person name="Venter J.C."/>
        </authorList>
    </citation>
    <scope>NUCLEOTIDE SEQUENCE [LARGE SCALE GENOMIC DNA]</scope>
    <source>
        <strain evidence="3 4">PCC 7420</strain>
    </source>
</reference>
<feature type="domain" description="Nitroreductase" evidence="2">
    <location>
        <begin position="338"/>
        <end position="516"/>
    </location>
</feature>
<evidence type="ECO:0000313" key="3">
    <source>
        <dbReference type="EMBL" id="EDX78689.1"/>
    </source>
</evidence>
<dbReference type="eggNOG" id="COG0778">
    <property type="taxonomic scope" value="Bacteria"/>
</dbReference>
<feature type="region of interest" description="Disordered" evidence="1">
    <location>
        <begin position="279"/>
        <end position="300"/>
    </location>
</feature>
<dbReference type="Gene3D" id="3.40.109.10">
    <property type="entry name" value="NADH Oxidase"/>
    <property type="match status" value="2"/>
</dbReference>
<dbReference type="NCBIfam" id="TIGR03605">
    <property type="entry name" value="antibiot_sagB"/>
    <property type="match status" value="2"/>
</dbReference>
<evidence type="ECO:0000256" key="1">
    <source>
        <dbReference type="SAM" id="MobiDB-lite"/>
    </source>
</evidence>
<dbReference type="SUPFAM" id="SSF55469">
    <property type="entry name" value="FMN-dependent nitroreductase-like"/>
    <property type="match status" value="2"/>
</dbReference>
<keyword evidence="4" id="KW-1185">Reference proteome</keyword>
<accession>B4VH45</accession>
<dbReference type="RefSeq" id="WP_006098166.1">
    <property type="nucleotide sequence ID" value="NZ_DS989841.1"/>
</dbReference>
<dbReference type="OrthoDB" id="9801593at2"/>
<dbReference type="AlphaFoldDB" id="B4VH45"/>
<dbReference type="CDD" id="cd02142">
    <property type="entry name" value="McbC_SagB-like_oxidoreductase"/>
    <property type="match status" value="2"/>
</dbReference>
<dbReference type="InterPro" id="IPR020051">
    <property type="entry name" value="SagB-type_dehydrogenase"/>
</dbReference>
<name>B4VH45_9CYAN</name>
<dbReference type="STRING" id="118168.MC7420_7342"/>
<proteinExistence type="predicted"/>
<dbReference type="Pfam" id="PF00881">
    <property type="entry name" value="Nitroreductase"/>
    <property type="match status" value="2"/>
</dbReference>
<dbReference type="PANTHER" id="PTHR42741">
    <property type="entry name" value="NITROREDUCTASE FAMILY PROTEIN"/>
    <property type="match status" value="1"/>
</dbReference>
<dbReference type="Proteomes" id="UP000003835">
    <property type="component" value="Unassembled WGS sequence"/>
</dbReference>
<gene>
    <name evidence="3" type="ORF">MC7420_7342</name>
</gene>
<dbReference type="GO" id="GO:0016491">
    <property type="term" value="F:oxidoreductase activity"/>
    <property type="evidence" value="ECO:0007669"/>
    <property type="project" value="InterPro"/>
</dbReference>